<comment type="caution">
    <text evidence="1">The sequence shown here is derived from an EMBL/GenBank/DDBJ whole genome shotgun (WGS) entry which is preliminary data.</text>
</comment>
<keyword evidence="2" id="KW-1185">Reference proteome</keyword>
<dbReference type="EMBL" id="JACJTU010000074">
    <property type="protein sequence ID" value="MBD2739205.1"/>
    <property type="molecule type" value="Genomic_DNA"/>
</dbReference>
<evidence type="ECO:0000313" key="1">
    <source>
        <dbReference type="EMBL" id="MBD2739205.1"/>
    </source>
</evidence>
<accession>A0ABR8KI17</accession>
<reference evidence="1 2" key="1">
    <citation type="journal article" date="2020" name="ISME J.">
        <title>Comparative genomics reveals insights into cyanobacterial evolution and habitat adaptation.</title>
        <authorList>
            <person name="Chen M.Y."/>
            <person name="Teng W.K."/>
            <person name="Zhao L."/>
            <person name="Hu C.X."/>
            <person name="Zhou Y.K."/>
            <person name="Han B.P."/>
            <person name="Song L.R."/>
            <person name="Shu W.S."/>
        </authorList>
    </citation>
    <scope>NUCLEOTIDE SEQUENCE [LARGE SCALE GENOMIC DNA]</scope>
    <source>
        <strain evidence="1 2">FACHB-159</strain>
    </source>
</reference>
<dbReference type="RefSeq" id="WP_190959709.1">
    <property type="nucleotide sequence ID" value="NZ_JACJTU010000074.1"/>
</dbReference>
<evidence type="ECO:0000313" key="2">
    <source>
        <dbReference type="Proteomes" id="UP000637383"/>
    </source>
</evidence>
<proteinExistence type="predicted"/>
<protein>
    <submittedName>
        <fullName evidence="1">Uncharacterized protein</fullName>
    </submittedName>
</protein>
<organism evidence="1 2">
    <name type="scientific">Nostoc paludosum FACHB-159</name>
    <dbReference type="NCBI Taxonomy" id="2692908"/>
    <lineage>
        <taxon>Bacteria</taxon>
        <taxon>Bacillati</taxon>
        <taxon>Cyanobacteriota</taxon>
        <taxon>Cyanophyceae</taxon>
        <taxon>Nostocales</taxon>
        <taxon>Nostocaceae</taxon>
        <taxon>Nostoc</taxon>
    </lineage>
</organism>
<gene>
    <name evidence="1" type="ORF">H6H03_36005</name>
</gene>
<name>A0ABR8KI17_9NOSO</name>
<dbReference type="Proteomes" id="UP000637383">
    <property type="component" value="Unassembled WGS sequence"/>
</dbReference>
<sequence length="99" mass="11051">MIAIALFYSQRSQSGIFVVPVYCAPKSDAYGGLRLRFRGVTFPLRIFWGRSPKRCLSSLDFQETGDRSDHGDTGYDCCVENQGLMSYSVQDLSLRVQGG</sequence>